<dbReference type="GO" id="GO:0003755">
    <property type="term" value="F:peptidyl-prolyl cis-trans isomerase activity"/>
    <property type="evidence" value="ECO:0007669"/>
    <property type="project" value="UniProtKB-EC"/>
</dbReference>
<accession>A0ABV4XHI4</accession>
<evidence type="ECO:0000313" key="10">
    <source>
        <dbReference type="Proteomes" id="UP001576774"/>
    </source>
</evidence>
<feature type="domain" description="PpiC" evidence="8">
    <location>
        <begin position="114"/>
        <end position="206"/>
    </location>
</feature>
<evidence type="ECO:0000256" key="7">
    <source>
        <dbReference type="SAM" id="MobiDB-lite"/>
    </source>
</evidence>
<sequence length="267" mass="30605">MTTLFKAGEEKIQPTEMLEMMTRYQLMPQFLRGLIIDRAIADIPYTEEEMLSAVSQIEAQYQLNTPEAKAAWLQNQGITDEQLKELSVRPLRVEKFKQANWGNKVENYFLTRKPYLDQVVYSLIRTKDLGLANEIYFRIQEGEQSFAELAEKYSQGPEAKTGGLLGPVPIKQPHPLIGQLLAVSQPGQLWPPRALAEWFVIIRLEKNMPAQLDDAMRRRLVDEMFENWLGEQIQEMGGLQVVDNHKETGETEENQEISDDPNPSSPN</sequence>
<evidence type="ECO:0000256" key="6">
    <source>
        <dbReference type="PROSITE-ProRule" id="PRU00278"/>
    </source>
</evidence>
<dbReference type="InterPro" id="IPR050245">
    <property type="entry name" value="PrsA_foldase"/>
</dbReference>
<evidence type="ECO:0000256" key="4">
    <source>
        <dbReference type="ARBA" id="ARBA00023110"/>
    </source>
</evidence>
<evidence type="ECO:0000259" key="8">
    <source>
        <dbReference type="PROSITE" id="PS50198"/>
    </source>
</evidence>
<comment type="catalytic activity">
    <reaction evidence="1">
        <text>[protein]-peptidylproline (omega=180) = [protein]-peptidylproline (omega=0)</text>
        <dbReference type="Rhea" id="RHEA:16237"/>
        <dbReference type="Rhea" id="RHEA-COMP:10747"/>
        <dbReference type="Rhea" id="RHEA-COMP:10748"/>
        <dbReference type="ChEBI" id="CHEBI:83833"/>
        <dbReference type="ChEBI" id="CHEBI:83834"/>
        <dbReference type="EC" id="5.2.1.8"/>
    </reaction>
</comment>
<reference evidence="9 10" key="1">
    <citation type="submission" date="2024-09" db="EMBL/GenBank/DDBJ databases">
        <title>Floridaenema gen nov. (Aerosakkonemataceae, Aerosakkonematales ord. nov., Cyanobacteria) from benthic tropical and subtropical fresh waters, with the description of four new species.</title>
        <authorList>
            <person name="Moretto J.A."/>
            <person name="Berthold D.E."/>
            <person name="Lefler F.W."/>
            <person name="Huang I.-S."/>
            <person name="Laughinghouse H. IV."/>
        </authorList>
    </citation>
    <scope>NUCLEOTIDE SEQUENCE [LARGE SCALE GENOMIC DNA]</scope>
    <source>
        <strain evidence="9 10">BLCC-F46</strain>
    </source>
</reference>
<dbReference type="PANTHER" id="PTHR47245">
    <property type="entry name" value="PEPTIDYLPROLYL ISOMERASE"/>
    <property type="match status" value="1"/>
</dbReference>
<name>A0ABV4XHI4_9CYAN</name>
<protein>
    <recommendedName>
        <fullName evidence="2">peptidylprolyl isomerase</fullName>
        <ecNumber evidence="2">5.2.1.8</ecNumber>
    </recommendedName>
</protein>
<dbReference type="RefSeq" id="WP_413275026.1">
    <property type="nucleotide sequence ID" value="NZ_JBHFNQ010000256.1"/>
</dbReference>
<dbReference type="Proteomes" id="UP001576774">
    <property type="component" value="Unassembled WGS sequence"/>
</dbReference>
<keyword evidence="4 6" id="KW-0697">Rotamase</keyword>
<dbReference type="EMBL" id="JBHFNQ010000256">
    <property type="protein sequence ID" value="MFB2881991.1"/>
    <property type="molecule type" value="Genomic_DNA"/>
</dbReference>
<dbReference type="SUPFAM" id="SSF54534">
    <property type="entry name" value="FKBP-like"/>
    <property type="match status" value="1"/>
</dbReference>
<dbReference type="SUPFAM" id="SSF109998">
    <property type="entry name" value="Triger factor/SurA peptide-binding domain-like"/>
    <property type="match status" value="1"/>
</dbReference>
<evidence type="ECO:0000256" key="2">
    <source>
        <dbReference type="ARBA" id="ARBA00013194"/>
    </source>
</evidence>
<organism evidence="9 10">
    <name type="scientific">Floridaenema aerugineum BLCC-F46</name>
    <dbReference type="NCBI Taxonomy" id="3153654"/>
    <lineage>
        <taxon>Bacteria</taxon>
        <taxon>Bacillati</taxon>
        <taxon>Cyanobacteriota</taxon>
        <taxon>Cyanophyceae</taxon>
        <taxon>Oscillatoriophycideae</taxon>
        <taxon>Aerosakkonematales</taxon>
        <taxon>Aerosakkonemataceae</taxon>
        <taxon>Floridanema</taxon>
        <taxon>Floridanema aerugineum</taxon>
    </lineage>
</organism>
<dbReference type="PANTHER" id="PTHR47245:SF1">
    <property type="entry name" value="FOLDASE PROTEIN PRSA"/>
    <property type="match status" value="1"/>
</dbReference>
<comment type="caution">
    <text evidence="9">The sequence shown here is derived from an EMBL/GenBank/DDBJ whole genome shotgun (WGS) entry which is preliminary data.</text>
</comment>
<keyword evidence="10" id="KW-1185">Reference proteome</keyword>
<dbReference type="Pfam" id="PF00639">
    <property type="entry name" value="Rotamase"/>
    <property type="match status" value="1"/>
</dbReference>
<dbReference type="InterPro" id="IPR027304">
    <property type="entry name" value="Trigger_fact/SurA_dom_sf"/>
</dbReference>
<dbReference type="InterPro" id="IPR000297">
    <property type="entry name" value="PPIase_PpiC"/>
</dbReference>
<feature type="region of interest" description="Disordered" evidence="7">
    <location>
        <begin position="245"/>
        <end position="267"/>
    </location>
</feature>
<feature type="compositionally biased region" description="Acidic residues" evidence="7">
    <location>
        <begin position="250"/>
        <end position="259"/>
    </location>
</feature>
<evidence type="ECO:0000313" key="9">
    <source>
        <dbReference type="EMBL" id="MFB2881991.1"/>
    </source>
</evidence>
<dbReference type="Gene3D" id="3.10.50.40">
    <property type="match status" value="1"/>
</dbReference>
<keyword evidence="3" id="KW-0732">Signal</keyword>
<proteinExistence type="predicted"/>
<evidence type="ECO:0000256" key="3">
    <source>
        <dbReference type="ARBA" id="ARBA00022729"/>
    </source>
</evidence>
<evidence type="ECO:0000256" key="1">
    <source>
        <dbReference type="ARBA" id="ARBA00000971"/>
    </source>
</evidence>
<dbReference type="EC" id="5.2.1.8" evidence="2"/>
<evidence type="ECO:0000256" key="5">
    <source>
        <dbReference type="ARBA" id="ARBA00023235"/>
    </source>
</evidence>
<dbReference type="InterPro" id="IPR046357">
    <property type="entry name" value="PPIase_dom_sf"/>
</dbReference>
<gene>
    <name evidence="9" type="ORF">ACE1CC_34520</name>
</gene>
<keyword evidence="5 6" id="KW-0413">Isomerase</keyword>
<dbReference type="PROSITE" id="PS50198">
    <property type="entry name" value="PPIC_PPIASE_2"/>
    <property type="match status" value="1"/>
</dbReference>